<feature type="domain" description="Hint" evidence="1">
    <location>
        <begin position="68"/>
        <end position="162"/>
    </location>
</feature>
<dbReference type="InterPro" id="IPR036844">
    <property type="entry name" value="Hint_dom_sf"/>
</dbReference>
<dbReference type="Proteomes" id="UP000004095">
    <property type="component" value="Unassembled WGS sequence"/>
</dbReference>
<dbReference type="eggNOG" id="COG1372">
    <property type="taxonomic scope" value="Bacteria"/>
</dbReference>
<organism evidence="2 3">
    <name type="scientific">Microscilla marina ATCC 23134</name>
    <dbReference type="NCBI Taxonomy" id="313606"/>
    <lineage>
        <taxon>Bacteria</taxon>
        <taxon>Pseudomonadati</taxon>
        <taxon>Bacteroidota</taxon>
        <taxon>Cytophagia</taxon>
        <taxon>Cytophagales</taxon>
        <taxon>Microscillaceae</taxon>
        <taxon>Microscilla</taxon>
    </lineage>
</organism>
<keyword evidence="3" id="KW-1185">Reference proteome</keyword>
<protein>
    <submittedName>
        <fullName evidence="2">Intein C-terminal splicing region domain protein</fullName>
    </submittedName>
</protein>
<dbReference type="CDD" id="cd00081">
    <property type="entry name" value="Hint"/>
    <property type="match status" value="1"/>
</dbReference>
<dbReference type="AlphaFoldDB" id="A1ZPS5"/>
<dbReference type="SMART" id="SM00306">
    <property type="entry name" value="HintN"/>
    <property type="match status" value="1"/>
</dbReference>
<reference evidence="2 3" key="1">
    <citation type="submission" date="2007-01" db="EMBL/GenBank/DDBJ databases">
        <authorList>
            <person name="Haygood M."/>
            <person name="Podell S."/>
            <person name="Anderson C."/>
            <person name="Hopkinson B."/>
            <person name="Roe K."/>
            <person name="Barbeau K."/>
            <person name="Gaasterland T."/>
            <person name="Ferriera S."/>
            <person name="Johnson J."/>
            <person name="Kravitz S."/>
            <person name="Beeson K."/>
            <person name="Sutton G."/>
            <person name="Rogers Y.-H."/>
            <person name="Friedman R."/>
            <person name="Frazier M."/>
            <person name="Venter J.C."/>
        </authorList>
    </citation>
    <scope>NUCLEOTIDE SEQUENCE [LARGE SCALE GENOMIC DNA]</scope>
    <source>
        <strain evidence="2 3">ATCC 23134</strain>
    </source>
</reference>
<dbReference type="NCBIfam" id="TIGR01443">
    <property type="entry name" value="intein_Cterm"/>
    <property type="match status" value="1"/>
</dbReference>
<evidence type="ECO:0000259" key="1">
    <source>
        <dbReference type="SMART" id="SM00306"/>
    </source>
</evidence>
<gene>
    <name evidence="2" type="ORF">M23134_02827</name>
</gene>
<comment type="caution">
    <text evidence="2">The sequence shown here is derived from an EMBL/GenBank/DDBJ whole genome shotgun (WGS) entry which is preliminary data.</text>
</comment>
<dbReference type="InterPro" id="IPR003587">
    <property type="entry name" value="Hint_dom_N"/>
</dbReference>
<dbReference type="Pfam" id="PF07591">
    <property type="entry name" value="PT-HINT"/>
    <property type="match status" value="1"/>
</dbReference>
<dbReference type="InterPro" id="IPR030934">
    <property type="entry name" value="Intein_C"/>
</dbReference>
<dbReference type="RefSeq" id="WP_002699219.1">
    <property type="nucleotide sequence ID" value="NZ_AAWS01000022.1"/>
</dbReference>
<evidence type="ECO:0000313" key="3">
    <source>
        <dbReference type="Proteomes" id="UP000004095"/>
    </source>
</evidence>
<sequence>MSVIVAEAAAGVKMSDFKALKDKPQTEIDKAGQKTLVGNWAANLKLAGKPQEYKYTLVRNNNIRFAKTACFVAGTKIWLHDYSQKNIEDVLPEDTVRAFDVTTQQEVLGRVTHTMIKQSSTLIGVYTVADALWVTPEHPFYVNGKWMPAGSLKKGDQLTLLNYRQLLARKTRHLPRSAQVLIDSIVVKDTVATVYNFTVAKYHNYYVGNVGVLVHNNECRPKIKIHPDYIGLKQDPLAPYSYNIHNKKLEVYYPDTKTLIKTGFLCFVVINGKLVIGKGHYNLADEAKEVDAAGFLHIRNGSLVKISNASGHYIVSVGFAKTFFKEIFNELDIDISKTKIEALPDNYYAARPLLKNVGTKQPKRSPYKHKIENGILLVTEIDPIWQEPYEYAQMSMVITKSGDFRIGRGHYNLSEEADEVQLAGMFIYDLDGKTDFEKYDVSNDSGHYLPSYKFAVKYFKRLLTEQGLDVKRIKFSYSKY</sequence>
<dbReference type="Gene3D" id="2.170.16.10">
    <property type="entry name" value="Hedgehog/Intein (Hint) domain"/>
    <property type="match status" value="1"/>
</dbReference>
<proteinExistence type="predicted"/>
<dbReference type="EMBL" id="AAWS01000022">
    <property type="protein sequence ID" value="EAY27580.1"/>
    <property type="molecule type" value="Genomic_DNA"/>
</dbReference>
<name>A1ZPS5_MICM2</name>
<dbReference type="SUPFAM" id="SSF51294">
    <property type="entry name" value="Hedgehog/intein (Hint) domain"/>
    <property type="match status" value="1"/>
</dbReference>
<accession>A1ZPS5</accession>
<dbReference type="PROSITE" id="PS50818">
    <property type="entry name" value="INTEIN_C_TER"/>
    <property type="match status" value="1"/>
</dbReference>
<evidence type="ECO:0000313" key="2">
    <source>
        <dbReference type="EMBL" id="EAY27580.1"/>
    </source>
</evidence>